<reference evidence="2" key="1">
    <citation type="journal article" date="2012" name="PLoS Genet.">
        <title>Comparative analysis of the genomes of two field isolates of the rice blast fungus Magnaporthe oryzae.</title>
        <authorList>
            <person name="Xue M."/>
            <person name="Yang J."/>
            <person name="Li Z."/>
            <person name="Hu S."/>
            <person name="Yao N."/>
            <person name="Dean R.A."/>
            <person name="Zhao W."/>
            <person name="Shen M."/>
            <person name="Zhang H."/>
            <person name="Li C."/>
            <person name="Liu L."/>
            <person name="Cao L."/>
            <person name="Xu X."/>
            <person name="Xing Y."/>
            <person name="Hsiang T."/>
            <person name="Zhang Z."/>
            <person name="Xu J.R."/>
            <person name="Peng Y.L."/>
        </authorList>
    </citation>
    <scope>NUCLEOTIDE SEQUENCE</scope>
    <source>
        <strain evidence="2">Y34</strain>
    </source>
</reference>
<dbReference type="EMBL" id="JH793338">
    <property type="protein sequence ID" value="ELQ35531.1"/>
    <property type="molecule type" value="Genomic_DNA"/>
</dbReference>
<accession>A0AA97NSL2</accession>
<evidence type="ECO:0000256" key="1">
    <source>
        <dbReference type="SAM" id="Phobius"/>
    </source>
</evidence>
<feature type="transmembrane region" description="Helical" evidence="1">
    <location>
        <begin position="17"/>
        <end position="36"/>
    </location>
</feature>
<proteinExistence type="predicted"/>
<evidence type="ECO:0000313" key="2">
    <source>
        <dbReference type="EMBL" id="ELQ35531.1"/>
    </source>
</evidence>
<protein>
    <recommendedName>
        <fullName evidence="3">MFS general substrate transporter</fullName>
    </recommendedName>
</protein>
<dbReference type="Proteomes" id="UP000011086">
    <property type="component" value="Unassembled WGS sequence"/>
</dbReference>
<evidence type="ECO:0008006" key="3">
    <source>
        <dbReference type="Google" id="ProtNLM"/>
    </source>
</evidence>
<name>A0AA97NSL2_PYRO3</name>
<sequence>MHSISHRLHLRARIPPLPFVPSVILGILLMGTYGLVTANPERCHWRAIAFTVDAYLYILLAASNIATMYLIDACPERIGANLVVIPVTRDLVSFGISNGTVGYIANVDTANLSGVYAAVIVIFGLTGCVMFWTGKSARRFCAPWVTDYE</sequence>
<feature type="transmembrane region" description="Helical" evidence="1">
    <location>
        <begin position="115"/>
        <end position="133"/>
    </location>
</feature>
<gene>
    <name evidence="2" type="ORF">OOU_Y34scaffold00705g4</name>
</gene>
<dbReference type="AlphaFoldDB" id="A0AA97NSL2"/>
<organism evidence="2">
    <name type="scientific">Pyricularia oryzae (strain Y34)</name>
    <name type="common">Rice blast fungus</name>
    <name type="synonym">Magnaporthe oryzae</name>
    <dbReference type="NCBI Taxonomy" id="1143189"/>
    <lineage>
        <taxon>Eukaryota</taxon>
        <taxon>Fungi</taxon>
        <taxon>Dikarya</taxon>
        <taxon>Ascomycota</taxon>
        <taxon>Pezizomycotina</taxon>
        <taxon>Sordariomycetes</taxon>
        <taxon>Sordariomycetidae</taxon>
        <taxon>Magnaporthales</taxon>
        <taxon>Pyriculariaceae</taxon>
        <taxon>Pyricularia</taxon>
    </lineage>
</organism>
<keyword evidence="1" id="KW-0472">Membrane</keyword>
<feature type="transmembrane region" description="Helical" evidence="1">
    <location>
        <begin position="48"/>
        <end position="71"/>
    </location>
</feature>
<keyword evidence="1" id="KW-0812">Transmembrane</keyword>
<keyword evidence="1" id="KW-1133">Transmembrane helix</keyword>